<sequence length="59" mass="6186">MVRAVHLVLSASHSTTVAGSDSGFSLGRRMVILVSDFGKVVVRSEAATSFFGRGFGSHC</sequence>
<protein>
    <submittedName>
        <fullName evidence="1">Uncharacterized protein</fullName>
    </submittedName>
</protein>
<accession>A0AAP0R4N0</accession>
<organism evidence="1 2">
    <name type="scientific">Liquidambar formosana</name>
    <name type="common">Formosan gum</name>
    <dbReference type="NCBI Taxonomy" id="63359"/>
    <lineage>
        <taxon>Eukaryota</taxon>
        <taxon>Viridiplantae</taxon>
        <taxon>Streptophyta</taxon>
        <taxon>Embryophyta</taxon>
        <taxon>Tracheophyta</taxon>
        <taxon>Spermatophyta</taxon>
        <taxon>Magnoliopsida</taxon>
        <taxon>eudicotyledons</taxon>
        <taxon>Gunneridae</taxon>
        <taxon>Pentapetalae</taxon>
        <taxon>Saxifragales</taxon>
        <taxon>Altingiaceae</taxon>
        <taxon>Liquidambar</taxon>
    </lineage>
</organism>
<reference evidence="1 2" key="1">
    <citation type="journal article" date="2024" name="Plant J.">
        <title>Genome sequences and population genomics reveal climatic adaptation and genomic divergence between two closely related sweetgum species.</title>
        <authorList>
            <person name="Xu W.Q."/>
            <person name="Ren C.Q."/>
            <person name="Zhang X.Y."/>
            <person name="Comes H.P."/>
            <person name="Liu X.H."/>
            <person name="Li Y.G."/>
            <person name="Kettle C.J."/>
            <person name="Jalonen R."/>
            <person name="Gaisberger H."/>
            <person name="Ma Y.Z."/>
            <person name="Qiu Y.X."/>
        </authorList>
    </citation>
    <scope>NUCLEOTIDE SEQUENCE [LARGE SCALE GENOMIC DNA]</scope>
    <source>
        <strain evidence="1">Hangzhou</strain>
    </source>
</reference>
<keyword evidence="2" id="KW-1185">Reference proteome</keyword>
<name>A0AAP0R4N0_LIQFO</name>
<comment type="caution">
    <text evidence="1">The sequence shown here is derived from an EMBL/GenBank/DDBJ whole genome shotgun (WGS) entry which is preliminary data.</text>
</comment>
<dbReference type="Proteomes" id="UP001415857">
    <property type="component" value="Unassembled WGS sequence"/>
</dbReference>
<proteinExistence type="predicted"/>
<evidence type="ECO:0000313" key="1">
    <source>
        <dbReference type="EMBL" id="KAK9268199.1"/>
    </source>
</evidence>
<dbReference type="EMBL" id="JBBPBK010000016">
    <property type="protein sequence ID" value="KAK9268199.1"/>
    <property type="molecule type" value="Genomic_DNA"/>
</dbReference>
<dbReference type="AlphaFoldDB" id="A0AAP0R4N0"/>
<gene>
    <name evidence="1" type="ORF">L1049_010642</name>
</gene>
<evidence type="ECO:0000313" key="2">
    <source>
        <dbReference type="Proteomes" id="UP001415857"/>
    </source>
</evidence>